<dbReference type="InterPro" id="IPR002500">
    <property type="entry name" value="PAPS_reduct_dom"/>
</dbReference>
<dbReference type="PIRSF" id="PIRSF000857">
    <property type="entry name" value="PAPS_reductase"/>
    <property type="match status" value="1"/>
</dbReference>
<comment type="catalytic activity">
    <reaction evidence="4">
        <text>[thioredoxin]-disulfide + sulfite + AMP + 2 H(+) = adenosine 5'-phosphosulfate + [thioredoxin]-dithiol</text>
        <dbReference type="Rhea" id="RHEA:21976"/>
        <dbReference type="Rhea" id="RHEA-COMP:10698"/>
        <dbReference type="Rhea" id="RHEA-COMP:10700"/>
        <dbReference type="ChEBI" id="CHEBI:15378"/>
        <dbReference type="ChEBI" id="CHEBI:17359"/>
        <dbReference type="ChEBI" id="CHEBI:29950"/>
        <dbReference type="ChEBI" id="CHEBI:50058"/>
        <dbReference type="ChEBI" id="CHEBI:58243"/>
        <dbReference type="ChEBI" id="CHEBI:456215"/>
        <dbReference type="EC" id="1.8.4.10"/>
    </reaction>
</comment>
<evidence type="ECO:0000256" key="2">
    <source>
        <dbReference type="ARBA" id="ARBA00023002"/>
    </source>
</evidence>
<dbReference type="Pfam" id="PF01507">
    <property type="entry name" value="PAPS_reduct"/>
    <property type="match status" value="1"/>
</dbReference>
<dbReference type="SUPFAM" id="SSF52402">
    <property type="entry name" value="Adenine nucleotide alpha hydrolases-like"/>
    <property type="match status" value="1"/>
</dbReference>
<comment type="similarity">
    <text evidence="1 4">Belongs to the PAPS reductase family. CysH subfamily.</text>
</comment>
<dbReference type="HAMAP" id="MF_00063">
    <property type="entry name" value="CysH"/>
    <property type="match status" value="1"/>
</dbReference>
<evidence type="ECO:0000313" key="7">
    <source>
        <dbReference type="Proteomes" id="UP001597347"/>
    </source>
</evidence>
<dbReference type="RefSeq" id="WP_377931216.1">
    <property type="nucleotide sequence ID" value="NZ_JBHUEA010000001.1"/>
</dbReference>
<keyword evidence="2 4" id="KW-0560">Oxidoreductase</keyword>
<evidence type="ECO:0000259" key="5">
    <source>
        <dbReference type="Pfam" id="PF01507"/>
    </source>
</evidence>
<comment type="subcellular location">
    <subcellularLocation>
        <location evidence="4">Cytoplasm</location>
    </subcellularLocation>
</comment>
<comment type="pathway">
    <text evidence="3 4">Sulfur metabolism; hydrogen sulfide biosynthesis; sulfite from sulfate.</text>
</comment>
<evidence type="ECO:0000256" key="1">
    <source>
        <dbReference type="ARBA" id="ARBA00009732"/>
    </source>
</evidence>
<dbReference type="NCBIfam" id="TIGR00434">
    <property type="entry name" value="cysH"/>
    <property type="match status" value="1"/>
</dbReference>
<dbReference type="EC" id="1.8.4.10" evidence="4"/>
<organism evidence="6 7">
    <name type="scientific">Amnibacterium endophyticum</name>
    <dbReference type="NCBI Taxonomy" id="2109337"/>
    <lineage>
        <taxon>Bacteria</taxon>
        <taxon>Bacillati</taxon>
        <taxon>Actinomycetota</taxon>
        <taxon>Actinomycetes</taxon>
        <taxon>Micrococcales</taxon>
        <taxon>Microbacteriaceae</taxon>
        <taxon>Amnibacterium</taxon>
    </lineage>
</organism>
<gene>
    <name evidence="4" type="primary">cysH</name>
    <name evidence="6" type="ORF">ACFSBI_00470</name>
</gene>
<feature type="active site" description="Nucleophile; cysteine thiosulfonate intermediate" evidence="4">
    <location>
        <position position="234"/>
    </location>
</feature>
<keyword evidence="4" id="KW-0479">Metal-binding</keyword>
<comment type="cofactor">
    <cofactor evidence="4">
        <name>[4Fe-4S] cluster</name>
        <dbReference type="ChEBI" id="CHEBI:49883"/>
    </cofactor>
    <text evidence="4">Binds 1 [4Fe-4S] cluster per subunit.</text>
</comment>
<reference evidence="7" key="1">
    <citation type="journal article" date="2019" name="Int. J. Syst. Evol. Microbiol.">
        <title>The Global Catalogue of Microorganisms (GCM) 10K type strain sequencing project: providing services to taxonomists for standard genome sequencing and annotation.</title>
        <authorList>
            <consortium name="The Broad Institute Genomics Platform"/>
            <consortium name="The Broad Institute Genome Sequencing Center for Infectious Disease"/>
            <person name="Wu L."/>
            <person name="Ma J."/>
        </authorList>
    </citation>
    <scope>NUCLEOTIDE SEQUENCE [LARGE SCALE GENOMIC DNA]</scope>
    <source>
        <strain evidence="7">CGMCC 1.12471</strain>
    </source>
</reference>
<feature type="binding site" evidence="4">
    <location>
        <position position="208"/>
    </location>
    <ligand>
        <name>[4Fe-4S] cluster</name>
        <dbReference type="ChEBI" id="CHEBI:49883"/>
    </ligand>
</feature>
<dbReference type="GO" id="GO:0004604">
    <property type="term" value="F:phosphoadenylyl-sulfate reductase (thioredoxin) activity"/>
    <property type="evidence" value="ECO:0007669"/>
    <property type="project" value="UniProtKB-EC"/>
</dbReference>
<dbReference type="EMBL" id="JBHUEA010000001">
    <property type="protein sequence ID" value="MFD1720009.1"/>
    <property type="molecule type" value="Genomic_DNA"/>
</dbReference>
<dbReference type="Proteomes" id="UP001597347">
    <property type="component" value="Unassembled WGS sequence"/>
</dbReference>
<proteinExistence type="inferred from homology"/>
<keyword evidence="4" id="KW-0963">Cytoplasm</keyword>
<protein>
    <recommendedName>
        <fullName evidence="4">Adenosine 5'-phosphosulfate reductase</fullName>
        <shortName evidence="4">APS reductase</shortName>
        <ecNumber evidence="4">1.8.4.10</ecNumber>
    </recommendedName>
    <alternativeName>
        <fullName evidence="4">5'-adenylylsulfate reductase</fullName>
    </alternativeName>
    <alternativeName>
        <fullName evidence="4">Thioredoxin-dependent 5'-adenylylsulfate reductase</fullName>
    </alternativeName>
</protein>
<sequence length="238" mass="26494">MTTLLAARRTTDELEALARRGADELGEADALTVVEWVAAHFDLPRVAVASSMANAVLPHLVSTRIPGVAVLFLDTGYHFAETLETRDEVRRWLDVRVVNVEPERTVNLQDQHFGPDLNRRDPEACCRMRKVYPLTRALEEYEVWFSGMRREEAPTRANTPLVTFDARHGLVKVNPLAAWTTDEMLDYAERHAVPVNPLLADGYPSIGCAPCTQRVAPGADPRSGRWAGLAKTECGIHL</sequence>
<evidence type="ECO:0000256" key="3">
    <source>
        <dbReference type="ARBA" id="ARBA00024327"/>
    </source>
</evidence>
<comment type="function">
    <text evidence="4">Catalyzes the formation of sulfite from adenosine 5'-phosphosulfate (APS) using thioredoxin as an electron donor.</text>
</comment>
<feature type="domain" description="Phosphoadenosine phosphosulphate reductase" evidence="5">
    <location>
        <begin position="47"/>
        <end position="213"/>
    </location>
</feature>
<evidence type="ECO:0000256" key="4">
    <source>
        <dbReference type="HAMAP-Rule" id="MF_00063"/>
    </source>
</evidence>
<feature type="binding site" evidence="4">
    <location>
        <position position="125"/>
    </location>
    <ligand>
        <name>[4Fe-4S] cluster</name>
        <dbReference type="ChEBI" id="CHEBI:49883"/>
    </ligand>
</feature>
<dbReference type="Gene3D" id="3.40.50.620">
    <property type="entry name" value="HUPs"/>
    <property type="match status" value="1"/>
</dbReference>
<feature type="binding site" evidence="4">
    <location>
        <position position="126"/>
    </location>
    <ligand>
        <name>[4Fe-4S] cluster</name>
        <dbReference type="ChEBI" id="CHEBI:49883"/>
    </ligand>
</feature>
<dbReference type="NCBIfam" id="NF002537">
    <property type="entry name" value="PRK02090.1"/>
    <property type="match status" value="1"/>
</dbReference>
<comment type="caution">
    <text evidence="6">The sequence shown here is derived from an EMBL/GenBank/DDBJ whole genome shotgun (WGS) entry which is preliminary data.</text>
</comment>
<dbReference type="PANTHER" id="PTHR46509:SF1">
    <property type="entry name" value="PHOSPHOADENOSINE PHOSPHOSULFATE REDUCTASE"/>
    <property type="match status" value="1"/>
</dbReference>
<dbReference type="PANTHER" id="PTHR46509">
    <property type="entry name" value="PHOSPHOADENOSINE PHOSPHOSULFATE REDUCTASE"/>
    <property type="match status" value="1"/>
</dbReference>
<feature type="binding site" evidence="4">
    <location>
        <position position="211"/>
    </location>
    <ligand>
        <name>[4Fe-4S] cluster</name>
        <dbReference type="ChEBI" id="CHEBI:49883"/>
    </ligand>
</feature>
<keyword evidence="4" id="KW-0411">Iron-sulfur</keyword>
<dbReference type="InterPro" id="IPR014729">
    <property type="entry name" value="Rossmann-like_a/b/a_fold"/>
</dbReference>
<keyword evidence="4" id="KW-0408">Iron</keyword>
<name>A0ABW4LAN7_9MICO</name>
<accession>A0ABW4LAN7</accession>
<keyword evidence="7" id="KW-1185">Reference proteome</keyword>
<evidence type="ECO:0000313" key="6">
    <source>
        <dbReference type="EMBL" id="MFD1720009.1"/>
    </source>
</evidence>
<dbReference type="InterPro" id="IPR004511">
    <property type="entry name" value="PAPS/APS_Rdtase"/>
</dbReference>